<evidence type="ECO:0000256" key="2">
    <source>
        <dbReference type="ARBA" id="ARBA00023315"/>
    </source>
</evidence>
<dbReference type="RefSeq" id="WP_190238504.1">
    <property type="nucleotide sequence ID" value="NZ_CP029843.1"/>
</dbReference>
<reference evidence="4 5" key="1">
    <citation type="submission" date="2018-05" db="EMBL/GenBank/DDBJ databases">
        <title>The complete genome of Lysobacter maris HZ9B, a marine bacterium antagonistic against terrestrial plant pathogens.</title>
        <authorList>
            <person name="Zhang X.-Q."/>
        </authorList>
    </citation>
    <scope>NUCLEOTIDE SEQUENCE [LARGE SCALE GENOMIC DNA]</scope>
    <source>
        <strain evidence="4 5">HZ9B</strain>
    </source>
</reference>
<accession>A0A2U9TAY5</accession>
<dbReference type="GO" id="GO:0016747">
    <property type="term" value="F:acyltransferase activity, transferring groups other than amino-acyl groups"/>
    <property type="evidence" value="ECO:0007669"/>
    <property type="project" value="InterPro"/>
</dbReference>
<dbReference type="InterPro" id="IPR036568">
    <property type="entry name" value="GGCT-like_sf"/>
</dbReference>
<dbReference type="Pfam" id="PF06094">
    <property type="entry name" value="GGACT"/>
    <property type="match status" value="1"/>
</dbReference>
<dbReference type="InterPro" id="IPR050832">
    <property type="entry name" value="Bact_Acetyltransf"/>
</dbReference>
<keyword evidence="2" id="KW-0012">Acyltransferase</keyword>
<evidence type="ECO:0000259" key="3">
    <source>
        <dbReference type="PROSITE" id="PS51186"/>
    </source>
</evidence>
<dbReference type="SUPFAM" id="SSF55729">
    <property type="entry name" value="Acyl-CoA N-acyltransferases (Nat)"/>
    <property type="match status" value="1"/>
</dbReference>
<dbReference type="InterPro" id="IPR009288">
    <property type="entry name" value="AIG2-like_dom"/>
</dbReference>
<dbReference type="CDD" id="cd04301">
    <property type="entry name" value="NAT_SF"/>
    <property type="match status" value="1"/>
</dbReference>
<dbReference type="Proteomes" id="UP000249447">
    <property type="component" value="Chromosome"/>
</dbReference>
<keyword evidence="1 4" id="KW-0808">Transferase</keyword>
<dbReference type="CDD" id="cd06661">
    <property type="entry name" value="GGCT_like"/>
    <property type="match status" value="1"/>
</dbReference>
<dbReference type="SUPFAM" id="SSF110857">
    <property type="entry name" value="Gamma-glutamyl cyclotransferase-like"/>
    <property type="match status" value="1"/>
</dbReference>
<dbReference type="InterPro" id="IPR016181">
    <property type="entry name" value="Acyl_CoA_acyltransferase"/>
</dbReference>
<dbReference type="InterPro" id="IPR000182">
    <property type="entry name" value="GNAT_dom"/>
</dbReference>
<dbReference type="Gene3D" id="3.10.490.10">
    <property type="entry name" value="Gamma-glutamyl cyclotransferase-like"/>
    <property type="match status" value="1"/>
</dbReference>
<dbReference type="PANTHER" id="PTHR43877:SF2">
    <property type="entry name" value="AMINOALKYLPHOSPHONATE N-ACETYLTRANSFERASE-RELATED"/>
    <property type="match status" value="1"/>
</dbReference>
<dbReference type="PANTHER" id="PTHR43877">
    <property type="entry name" value="AMINOALKYLPHOSPHONATE N-ACETYLTRANSFERASE-RELATED-RELATED"/>
    <property type="match status" value="1"/>
</dbReference>
<organism evidence="4 5">
    <name type="scientific">Marilutibacter maris</name>
    <dbReference type="NCBI Taxonomy" id="1605891"/>
    <lineage>
        <taxon>Bacteria</taxon>
        <taxon>Pseudomonadati</taxon>
        <taxon>Pseudomonadota</taxon>
        <taxon>Gammaproteobacteria</taxon>
        <taxon>Lysobacterales</taxon>
        <taxon>Lysobacteraceae</taxon>
        <taxon>Marilutibacter</taxon>
    </lineage>
</organism>
<keyword evidence="5" id="KW-1185">Reference proteome</keyword>
<name>A0A2U9TAY5_9GAMM</name>
<proteinExistence type="predicted"/>
<dbReference type="AlphaFoldDB" id="A0A2U9TAY5"/>
<evidence type="ECO:0000313" key="5">
    <source>
        <dbReference type="Proteomes" id="UP000249447"/>
    </source>
</evidence>
<evidence type="ECO:0000256" key="1">
    <source>
        <dbReference type="ARBA" id="ARBA00022679"/>
    </source>
</evidence>
<gene>
    <name evidence="4" type="ORF">C9I47_2366</name>
</gene>
<dbReference type="PROSITE" id="PS51186">
    <property type="entry name" value="GNAT"/>
    <property type="match status" value="1"/>
</dbReference>
<dbReference type="Gene3D" id="3.40.630.30">
    <property type="match status" value="1"/>
</dbReference>
<dbReference type="KEGG" id="lmb:C9I47_2366"/>
<protein>
    <submittedName>
        <fullName evidence="4">GCN5-related N-acetyltransferase</fullName>
    </submittedName>
</protein>
<dbReference type="EMBL" id="CP029843">
    <property type="protein sequence ID" value="AWV08044.1"/>
    <property type="molecule type" value="Genomic_DNA"/>
</dbReference>
<dbReference type="Pfam" id="PF00583">
    <property type="entry name" value="Acetyltransf_1"/>
    <property type="match status" value="1"/>
</dbReference>
<sequence>MTTTIRRATLTDLDMLVPLFDAYRRFYGQPGDLPRARGFLQQRLQQAESTVLLAYVDEVPAGFVQLYPSFSSVRTARVWILNDLYVDPAARRRGVARALLETAERFAREGGASGLMLETSRDNAAARALYREAGWHEEATQWYALSFDDAAAEESLFVYGTLQDAQVQRRLFGRTLSGSADALPGYRLDWLELRDPAAVATSGILRHPIIHASSADGDRVAGMRLQLSAAELAHADAYEGDDYRRVRVTLASGVQAWAYAAPSLAPA</sequence>
<evidence type="ECO:0000313" key="4">
    <source>
        <dbReference type="EMBL" id="AWV08044.1"/>
    </source>
</evidence>
<feature type="domain" description="N-acetyltransferase" evidence="3">
    <location>
        <begin position="3"/>
        <end position="159"/>
    </location>
</feature>
<dbReference type="InterPro" id="IPR013024">
    <property type="entry name" value="GGCT-like"/>
</dbReference>